<keyword evidence="2" id="KW-1185">Reference proteome</keyword>
<dbReference type="VEuPathDB" id="FungiDB:EYZ11_009706"/>
<accession>A0A4S3J9D6</accession>
<dbReference type="STRING" id="1220188.A0A4S3J9D6"/>
<name>A0A4S3J9D6_9EURO</name>
<proteinExistence type="predicted"/>
<comment type="caution">
    <text evidence="1">The sequence shown here is derived from an EMBL/GenBank/DDBJ whole genome shotgun (WGS) entry which is preliminary data.</text>
</comment>
<dbReference type="EMBL" id="SOSA01000476">
    <property type="protein sequence ID" value="THC90837.1"/>
    <property type="molecule type" value="Genomic_DNA"/>
</dbReference>
<dbReference type="Proteomes" id="UP000308092">
    <property type="component" value="Unassembled WGS sequence"/>
</dbReference>
<evidence type="ECO:0000313" key="2">
    <source>
        <dbReference type="Proteomes" id="UP000308092"/>
    </source>
</evidence>
<gene>
    <name evidence="1" type="ORF">EYZ11_009706</name>
</gene>
<evidence type="ECO:0000313" key="1">
    <source>
        <dbReference type="EMBL" id="THC90837.1"/>
    </source>
</evidence>
<reference evidence="1 2" key="1">
    <citation type="submission" date="2019-03" db="EMBL/GenBank/DDBJ databases">
        <title>The genome sequence of a newly discovered highly antifungal drug resistant Aspergillus species, Aspergillus tanneri NIH 1004.</title>
        <authorList>
            <person name="Mounaud S."/>
            <person name="Singh I."/>
            <person name="Joardar V."/>
            <person name="Pakala S."/>
            <person name="Pakala S."/>
            <person name="Venepally P."/>
            <person name="Hoover J."/>
            <person name="Nierman W."/>
            <person name="Chung J."/>
            <person name="Losada L."/>
        </authorList>
    </citation>
    <scope>NUCLEOTIDE SEQUENCE [LARGE SCALE GENOMIC DNA]</scope>
    <source>
        <strain evidence="1 2">NIH1004</strain>
    </source>
</reference>
<protein>
    <submittedName>
        <fullName evidence="1">Uncharacterized protein</fullName>
    </submittedName>
</protein>
<organism evidence="1 2">
    <name type="scientific">Aspergillus tanneri</name>
    <dbReference type="NCBI Taxonomy" id="1220188"/>
    <lineage>
        <taxon>Eukaryota</taxon>
        <taxon>Fungi</taxon>
        <taxon>Dikarya</taxon>
        <taxon>Ascomycota</taxon>
        <taxon>Pezizomycotina</taxon>
        <taxon>Eurotiomycetes</taxon>
        <taxon>Eurotiomycetidae</taxon>
        <taxon>Eurotiales</taxon>
        <taxon>Aspergillaceae</taxon>
        <taxon>Aspergillus</taxon>
        <taxon>Aspergillus subgen. Circumdati</taxon>
    </lineage>
</organism>
<dbReference type="AlphaFoldDB" id="A0A4S3J9D6"/>
<sequence>MWSFPRRTKRTFVSLLSYTRNVKSVPTPQWKIGSCWVLLRRFTGCEAGTPVFHRAGNERLVDAAFAAHPADPKEPGEYVDVVRNFNVPFSMAIQDVDFAIPKQQIAIIETELRLKLNY</sequence>